<dbReference type="Proteomes" id="UP000026739">
    <property type="component" value="Unassembled WGS sequence"/>
</dbReference>
<dbReference type="RefSeq" id="WP_033060846.1">
    <property type="nucleotide sequence ID" value="NZ_AZQQ01000100.1"/>
</dbReference>
<feature type="region of interest" description="Disordered" evidence="1">
    <location>
        <begin position="1"/>
        <end position="57"/>
    </location>
</feature>
<dbReference type="Gene3D" id="3.30.750.140">
    <property type="match status" value="1"/>
</dbReference>
<proteinExistence type="predicted"/>
<dbReference type="EMBL" id="AZQQ01000100">
    <property type="protein sequence ID" value="KDD66126.1"/>
    <property type="molecule type" value="Genomic_DNA"/>
</dbReference>
<gene>
    <name evidence="2" type="ORF">V466_25430</name>
</gene>
<dbReference type="CDD" id="cd17468">
    <property type="entry name" value="T3SS_HrpP_C"/>
    <property type="match status" value="1"/>
</dbReference>
<accession>A0A059KVV9</accession>
<organism evidence="2 3">
    <name type="scientific">Pseudomonas mandelii PD30</name>
    <dbReference type="NCBI Taxonomy" id="1419583"/>
    <lineage>
        <taxon>Bacteria</taxon>
        <taxon>Pseudomonadati</taxon>
        <taxon>Pseudomonadota</taxon>
        <taxon>Gammaproteobacteria</taxon>
        <taxon>Pseudomonadales</taxon>
        <taxon>Pseudomonadaceae</taxon>
        <taxon>Pseudomonas</taxon>
    </lineage>
</organism>
<evidence type="ECO:0000313" key="2">
    <source>
        <dbReference type="EMBL" id="KDD66126.1"/>
    </source>
</evidence>
<protein>
    <submittedName>
        <fullName evidence="2">Uncharacterized protein</fullName>
    </submittedName>
</protein>
<dbReference type="InterPro" id="IPR049757">
    <property type="entry name" value="T3SS_HrpP-like_C"/>
</dbReference>
<comment type="caution">
    <text evidence="2">The sequence shown here is derived from an EMBL/GenBank/DDBJ whole genome shotgun (WGS) entry which is preliminary data.</text>
</comment>
<evidence type="ECO:0000313" key="3">
    <source>
        <dbReference type="Proteomes" id="UP000026739"/>
    </source>
</evidence>
<name>A0A059KVV9_9PSED</name>
<feature type="compositionally biased region" description="Pro residues" evidence="1">
    <location>
        <begin position="7"/>
        <end position="27"/>
    </location>
</feature>
<dbReference type="AlphaFoldDB" id="A0A059KVV9"/>
<dbReference type="InterPro" id="IPR038610">
    <property type="entry name" value="FliK-like_C_sf"/>
</dbReference>
<evidence type="ECO:0000256" key="1">
    <source>
        <dbReference type="SAM" id="MobiDB-lite"/>
    </source>
</evidence>
<sequence>MSAPIKSTPPPTPQPKPAPRVAPPADRPGPSESRPASPSTAKRGETERGRVTWQHQAADTPMAADGLFFSQLLIPPVSEEPSHSGFAGGSNFSMPLPAEGVPTQLIDELAQQLPSQAGQPFSVTLLMPNLGKVHVKANKRDSHWEIELGFARPDVLARLQSRQDACEEALSQALGHDVQLSLHDDFYS</sequence>
<reference evidence="2 3" key="1">
    <citation type="submission" date="2013-12" db="EMBL/GenBank/DDBJ databases">
        <authorList>
            <person name="Formusa P.A."/>
            <person name="Habash M."/>
            <person name="Lee H."/>
            <person name="Trevors J.T."/>
        </authorList>
    </citation>
    <scope>NUCLEOTIDE SEQUENCE [LARGE SCALE GENOMIC DNA]</scope>
    <source>
        <strain evidence="2 3">PD30</strain>
    </source>
</reference>